<dbReference type="InterPro" id="IPR024169">
    <property type="entry name" value="SP_NH2Trfase/AEP_transaminase"/>
</dbReference>
<dbReference type="Gene3D" id="3.90.1150.10">
    <property type="entry name" value="Aspartate Aminotransferase, domain 1"/>
    <property type="match status" value="1"/>
</dbReference>
<evidence type="ECO:0000256" key="9">
    <source>
        <dbReference type="PIRSR" id="PIRSR000524-50"/>
    </source>
</evidence>
<accession>A0A9W5Y8D8</accession>
<comment type="caution">
    <text evidence="11">The sequence shown here is derived from an EMBL/GenBank/DDBJ whole genome shotgun (WGS) entry which is preliminary data.</text>
</comment>
<dbReference type="InterPro" id="IPR015421">
    <property type="entry name" value="PyrdxlP-dep_Trfase_major"/>
</dbReference>
<dbReference type="NCBIfam" id="TIGR02326">
    <property type="entry name" value="transamin_PhnW"/>
    <property type="match status" value="1"/>
</dbReference>
<gene>
    <name evidence="7 11" type="primary">phnW</name>
    <name evidence="11" type="ORF">SH1V18_02110</name>
</gene>
<comment type="catalytic activity">
    <reaction evidence="6 7">
        <text>(2-aminoethyl)phosphonate + pyruvate = phosphonoacetaldehyde + L-alanine</text>
        <dbReference type="Rhea" id="RHEA:17021"/>
        <dbReference type="ChEBI" id="CHEBI:15361"/>
        <dbReference type="ChEBI" id="CHEBI:57418"/>
        <dbReference type="ChEBI" id="CHEBI:57972"/>
        <dbReference type="ChEBI" id="CHEBI:58383"/>
        <dbReference type="EC" id="2.6.1.37"/>
    </reaction>
</comment>
<evidence type="ECO:0000256" key="6">
    <source>
        <dbReference type="ARBA" id="ARBA00049460"/>
    </source>
</evidence>
<evidence type="ECO:0000256" key="2">
    <source>
        <dbReference type="ARBA" id="ARBA00022576"/>
    </source>
</evidence>
<dbReference type="InterPro" id="IPR015424">
    <property type="entry name" value="PyrdxlP-dep_Trfase"/>
</dbReference>
<evidence type="ECO:0000256" key="4">
    <source>
        <dbReference type="ARBA" id="ARBA00022898"/>
    </source>
</evidence>
<evidence type="ECO:0000256" key="7">
    <source>
        <dbReference type="HAMAP-Rule" id="MF_01376"/>
    </source>
</evidence>
<keyword evidence="3 7" id="KW-0808">Transferase</keyword>
<evidence type="ECO:0000256" key="5">
    <source>
        <dbReference type="ARBA" id="ARBA00023317"/>
    </source>
</evidence>
<dbReference type="GO" id="GO:0047304">
    <property type="term" value="F:2-aminoethylphosphonate-pyruvate transaminase activity"/>
    <property type="evidence" value="ECO:0007669"/>
    <property type="project" value="UniProtKB-UniRule"/>
</dbReference>
<dbReference type="GO" id="GO:0019700">
    <property type="term" value="P:organic phosphonate catabolic process"/>
    <property type="evidence" value="ECO:0007669"/>
    <property type="project" value="UniProtKB-UniRule"/>
</dbReference>
<dbReference type="SUPFAM" id="SSF53383">
    <property type="entry name" value="PLP-dependent transferases"/>
    <property type="match status" value="1"/>
</dbReference>
<evidence type="ECO:0000259" key="10">
    <source>
        <dbReference type="Pfam" id="PF00266"/>
    </source>
</evidence>
<keyword evidence="12" id="KW-1185">Reference proteome</keyword>
<dbReference type="HAMAP" id="MF_01376">
    <property type="entry name" value="PhnW_aminotrans_5"/>
    <property type="match status" value="1"/>
</dbReference>
<organism evidence="11 12">
    <name type="scientific">Vallitalea longa</name>
    <dbReference type="NCBI Taxonomy" id="2936439"/>
    <lineage>
        <taxon>Bacteria</taxon>
        <taxon>Bacillati</taxon>
        <taxon>Bacillota</taxon>
        <taxon>Clostridia</taxon>
        <taxon>Lachnospirales</taxon>
        <taxon>Vallitaleaceae</taxon>
        <taxon>Vallitalea</taxon>
    </lineage>
</organism>
<comment type="similarity">
    <text evidence="7">Belongs to the class-V pyridoxal-phosphate-dependent aminotransferase family. PhnW subfamily.</text>
</comment>
<name>A0A9W5Y8D8_9FIRM</name>
<dbReference type="InterPro" id="IPR000192">
    <property type="entry name" value="Aminotrans_V_dom"/>
</dbReference>
<dbReference type="Proteomes" id="UP001144256">
    <property type="component" value="Unassembled WGS sequence"/>
</dbReference>
<keyword evidence="5 7" id="KW-0670">Pyruvate</keyword>
<comment type="function">
    <text evidence="7">Involved in phosphonate degradation.</text>
</comment>
<comment type="subunit">
    <text evidence="7">Homodimer.</text>
</comment>
<dbReference type="Gene3D" id="3.40.640.10">
    <property type="entry name" value="Type I PLP-dependent aspartate aminotransferase-like (Major domain)"/>
    <property type="match status" value="1"/>
</dbReference>
<sequence length="361" mass="40966">MSICKLLTPGPLSTSDEVKNQMLVDRCTWDNDYKMITQKIRKQLLSVAHLSEEDYTTVLLQGSGSFAVEATLNSAVSQDGKCLFIVNGAYGERMVEMGNRMSLDYSVYRTDYHIIPNVNKVRKLIETDTDITHIAMVHCETTTGILNPIEDMAKLCNDNDITFIVDAMSSFGGIPMDIEKMGIDFLISSANKCIQGVPGFGFVIAKTDKLIGTQGKSSSLVMDLYDQWVVMNKDGKWRYTSPTHVVAAFSKALDELFEEGGVEERYARYCRNNEILRDQLSSFGIKAYITDELQSPIITTFLFPSDRFDFDDFYKYIKERGFIIYPGKLTDEDTFRIGNIEEIYEVDIRRLCKIISTYMEG</sequence>
<dbReference type="EMBL" id="BRLB01000001">
    <property type="protein sequence ID" value="GKX27731.1"/>
    <property type="molecule type" value="Genomic_DNA"/>
</dbReference>
<feature type="binding site" evidence="8">
    <location>
        <position position="336"/>
    </location>
    <ligand>
        <name>substrate</name>
    </ligand>
</feature>
<comment type="cofactor">
    <cofactor evidence="1 7 9">
        <name>pyridoxal 5'-phosphate</name>
        <dbReference type="ChEBI" id="CHEBI:597326"/>
    </cofactor>
</comment>
<dbReference type="AlphaFoldDB" id="A0A9W5Y8D8"/>
<dbReference type="RefSeq" id="WP_281811341.1">
    <property type="nucleotide sequence ID" value="NZ_BRLB01000001.1"/>
</dbReference>
<dbReference type="EC" id="2.6.1.37" evidence="7"/>
<proteinExistence type="inferred from homology"/>
<feature type="domain" description="Aminotransferase class V" evidence="10">
    <location>
        <begin position="36"/>
        <end position="328"/>
    </location>
</feature>
<evidence type="ECO:0000313" key="12">
    <source>
        <dbReference type="Proteomes" id="UP001144256"/>
    </source>
</evidence>
<dbReference type="PANTHER" id="PTHR42778">
    <property type="entry name" value="2-AMINOETHYLPHOSPHONATE--PYRUVATE TRANSAMINASE"/>
    <property type="match status" value="1"/>
</dbReference>
<dbReference type="Pfam" id="PF00266">
    <property type="entry name" value="Aminotran_5"/>
    <property type="match status" value="1"/>
</dbReference>
<feature type="modified residue" description="N6-(pyridoxal phosphate)lysine" evidence="7 9">
    <location>
        <position position="192"/>
    </location>
</feature>
<dbReference type="NCBIfam" id="TIGR03301">
    <property type="entry name" value="PhnW-AepZ"/>
    <property type="match status" value="1"/>
</dbReference>
<evidence type="ECO:0000256" key="3">
    <source>
        <dbReference type="ARBA" id="ARBA00022679"/>
    </source>
</evidence>
<dbReference type="InterPro" id="IPR015422">
    <property type="entry name" value="PyrdxlP-dep_Trfase_small"/>
</dbReference>
<keyword evidence="2 7" id="KW-0032">Aminotransferase</keyword>
<protein>
    <recommendedName>
        <fullName evidence="7">2-aminoethylphosphonate--pyruvate transaminase</fullName>
        <ecNumber evidence="7">2.6.1.37</ecNumber>
    </recommendedName>
    <alternativeName>
        <fullName evidence="7">2-aminoethylphosphonate aminotransferase</fullName>
    </alternativeName>
    <alternativeName>
        <fullName evidence="7">AEP transaminase</fullName>
        <shortName evidence="7">AEPT</shortName>
    </alternativeName>
</protein>
<dbReference type="InterPro" id="IPR012703">
    <property type="entry name" value="NH2EtPonate_pyrv_transaminase"/>
</dbReference>
<dbReference type="NCBIfam" id="NF010006">
    <property type="entry name" value="PRK13479.1"/>
    <property type="match status" value="1"/>
</dbReference>
<evidence type="ECO:0000256" key="1">
    <source>
        <dbReference type="ARBA" id="ARBA00001933"/>
    </source>
</evidence>
<evidence type="ECO:0000313" key="11">
    <source>
        <dbReference type="EMBL" id="GKX27731.1"/>
    </source>
</evidence>
<reference evidence="11" key="1">
    <citation type="submission" date="2022-06" db="EMBL/GenBank/DDBJ databases">
        <title>Vallitalea longa sp. nov., an anaerobic bacterium isolated from marine sediment.</title>
        <authorList>
            <person name="Hirano S."/>
            <person name="Terahara T."/>
            <person name="Mori K."/>
            <person name="Hamada M."/>
            <person name="Matsumoto R."/>
            <person name="Kobayashi T."/>
        </authorList>
    </citation>
    <scope>NUCLEOTIDE SEQUENCE</scope>
    <source>
        <strain evidence="11">SH18-1</strain>
    </source>
</reference>
<dbReference type="PIRSF" id="PIRSF000524">
    <property type="entry name" value="SPT"/>
    <property type="match status" value="1"/>
</dbReference>
<dbReference type="PANTHER" id="PTHR42778:SF1">
    <property type="entry name" value="2-AMINOETHYLPHOSPHONATE--PYRUVATE TRANSAMINASE"/>
    <property type="match status" value="1"/>
</dbReference>
<evidence type="ECO:0000256" key="8">
    <source>
        <dbReference type="PIRSR" id="PIRSR000524-1"/>
    </source>
</evidence>
<keyword evidence="4 7" id="KW-0663">Pyridoxal phosphate</keyword>